<gene>
    <name evidence="1" type="ORF">MCOS_LOCUS6835</name>
</gene>
<evidence type="ECO:0000313" key="3">
    <source>
        <dbReference type="WBParaSite" id="MCOS_0000683401-mRNA-1"/>
    </source>
</evidence>
<evidence type="ECO:0000313" key="2">
    <source>
        <dbReference type="Proteomes" id="UP000267029"/>
    </source>
</evidence>
<proteinExistence type="predicted"/>
<name>A0A0R3UHK7_MESCO</name>
<dbReference type="EMBL" id="UXSR01005300">
    <property type="protein sequence ID" value="VDD80832.1"/>
    <property type="molecule type" value="Genomic_DNA"/>
</dbReference>
<dbReference type="AlphaFoldDB" id="A0A0R3UHK7"/>
<dbReference type="Proteomes" id="UP000267029">
    <property type="component" value="Unassembled WGS sequence"/>
</dbReference>
<protein>
    <submittedName>
        <fullName evidence="1 3">Uncharacterized protein</fullName>
    </submittedName>
</protein>
<accession>A0A0R3UHK7</accession>
<reference evidence="3" key="1">
    <citation type="submission" date="2017-02" db="UniProtKB">
        <authorList>
            <consortium name="WormBaseParasite"/>
        </authorList>
    </citation>
    <scope>IDENTIFICATION</scope>
</reference>
<dbReference type="WBParaSite" id="MCOS_0000683401-mRNA-1">
    <property type="protein sequence ID" value="MCOS_0000683401-mRNA-1"/>
    <property type="gene ID" value="MCOS_0000683401"/>
</dbReference>
<sequence>MVLGYIPGSSITGDLDLEGLWAFCDLAIGDFPPGFINQLTPSSTRFHLCFQSPPEDAQSLAPSHSPDAA</sequence>
<organism evidence="3">
    <name type="scientific">Mesocestoides corti</name>
    <name type="common">Flatworm</name>
    <dbReference type="NCBI Taxonomy" id="53468"/>
    <lineage>
        <taxon>Eukaryota</taxon>
        <taxon>Metazoa</taxon>
        <taxon>Spiralia</taxon>
        <taxon>Lophotrochozoa</taxon>
        <taxon>Platyhelminthes</taxon>
        <taxon>Cestoda</taxon>
        <taxon>Eucestoda</taxon>
        <taxon>Cyclophyllidea</taxon>
        <taxon>Mesocestoididae</taxon>
        <taxon>Mesocestoides</taxon>
    </lineage>
</organism>
<keyword evidence="2" id="KW-1185">Reference proteome</keyword>
<evidence type="ECO:0000313" key="1">
    <source>
        <dbReference type="EMBL" id="VDD80832.1"/>
    </source>
</evidence>
<reference evidence="1 2" key="2">
    <citation type="submission" date="2018-10" db="EMBL/GenBank/DDBJ databases">
        <authorList>
            <consortium name="Pathogen Informatics"/>
        </authorList>
    </citation>
    <scope>NUCLEOTIDE SEQUENCE [LARGE SCALE GENOMIC DNA]</scope>
</reference>